<keyword evidence="9" id="KW-1185">Reference proteome</keyword>
<dbReference type="InterPro" id="IPR050911">
    <property type="entry name" value="DRAM/TMEM150_Autophagy_Mod"/>
</dbReference>
<evidence type="ECO:0000256" key="5">
    <source>
        <dbReference type="ARBA" id="ARBA00023136"/>
    </source>
</evidence>
<evidence type="ECO:0000256" key="1">
    <source>
        <dbReference type="ARBA" id="ARBA00004127"/>
    </source>
</evidence>
<evidence type="ECO:0000313" key="8">
    <source>
        <dbReference type="EMBL" id="CAH0552922.1"/>
    </source>
</evidence>
<protein>
    <recommendedName>
        <fullName evidence="7">CWH43-like N-terminal domain-containing protein</fullName>
    </recommendedName>
</protein>
<feature type="transmembrane region" description="Helical" evidence="6">
    <location>
        <begin position="162"/>
        <end position="184"/>
    </location>
</feature>
<comment type="similarity">
    <text evidence="2">Belongs to the DRAM/TMEM150 family.</text>
</comment>
<dbReference type="AlphaFoldDB" id="A0A9P0FGX4"/>
<organism evidence="8 9">
    <name type="scientific">Brassicogethes aeneus</name>
    <name type="common">Rape pollen beetle</name>
    <name type="synonym">Meligethes aeneus</name>
    <dbReference type="NCBI Taxonomy" id="1431903"/>
    <lineage>
        <taxon>Eukaryota</taxon>
        <taxon>Metazoa</taxon>
        <taxon>Ecdysozoa</taxon>
        <taxon>Arthropoda</taxon>
        <taxon>Hexapoda</taxon>
        <taxon>Insecta</taxon>
        <taxon>Pterygota</taxon>
        <taxon>Neoptera</taxon>
        <taxon>Endopterygota</taxon>
        <taxon>Coleoptera</taxon>
        <taxon>Polyphaga</taxon>
        <taxon>Cucujiformia</taxon>
        <taxon>Nitidulidae</taxon>
        <taxon>Meligethinae</taxon>
        <taxon>Brassicogethes</taxon>
    </lineage>
</organism>
<sequence length="251" mass="29038">MGLLDFKFKLQYWPILSSSWLSFTYFSTYCIAVYKQDVSPIFPYISDTAAKPWESCYFAQMHNIGALFTLICMIIRHKLVELYFNEGQISLRLRKVNKFSLIFGFLGCLGMSLVANFQETSEIFTHLLGAFLAFFCTSIYFQIQTYISWKTDISLEVKFVRLILSALLFPFYTSTTIGAMVAVLKFKGTNVLKWGIEDGGYYSHLVSTFSEWILVGLMMIYTFSCSDEFKRIKFEGLNFSLKKKKSDEIIN</sequence>
<feature type="transmembrane region" description="Helical" evidence="6">
    <location>
        <begin position="204"/>
        <end position="223"/>
    </location>
</feature>
<feature type="transmembrane region" description="Helical" evidence="6">
    <location>
        <begin position="96"/>
        <end position="117"/>
    </location>
</feature>
<feature type="transmembrane region" description="Helical" evidence="6">
    <location>
        <begin position="57"/>
        <end position="75"/>
    </location>
</feature>
<keyword evidence="3 6" id="KW-0812">Transmembrane</keyword>
<evidence type="ECO:0000256" key="3">
    <source>
        <dbReference type="ARBA" id="ARBA00022692"/>
    </source>
</evidence>
<feature type="domain" description="CWH43-like N-terminal" evidence="7">
    <location>
        <begin position="12"/>
        <end position="231"/>
    </location>
</feature>
<reference evidence="8" key="1">
    <citation type="submission" date="2021-12" db="EMBL/GenBank/DDBJ databases">
        <authorList>
            <person name="King R."/>
        </authorList>
    </citation>
    <scope>NUCLEOTIDE SEQUENCE</scope>
</reference>
<evidence type="ECO:0000256" key="4">
    <source>
        <dbReference type="ARBA" id="ARBA00022989"/>
    </source>
</evidence>
<keyword evidence="4 6" id="KW-1133">Transmembrane helix</keyword>
<dbReference type="InterPro" id="IPR019402">
    <property type="entry name" value="CWH43_N"/>
</dbReference>
<comment type="subcellular location">
    <subcellularLocation>
        <location evidence="1">Endomembrane system</location>
        <topology evidence="1">Multi-pass membrane protein</topology>
    </subcellularLocation>
</comment>
<name>A0A9P0FGX4_BRAAE</name>
<dbReference type="Pfam" id="PF10277">
    <property type="entry name" value="Frag1"/>
    <property type="match status" value="1"/>
</dbReference>
<evidence type="ECO:0000256" key="2">
    <source>
        <dbReference type="ARBA" id="ARBA00006565"/>
    </source>
</evidence>
<dbReference type="Proteomes" id="UP001154078">
    <property type="component" value="Chromosome 3"/>
</dbReference>
<dbReference type="EMBL" id="OV121134">
    <property type="protein sequence ID" value="CAH0552922.1"/>
    <property type="molecule type" value="Genomic_DNA"/>
</dbReference>
<evidence type="ECO:0000259" key="7">
    <source>
        <dbReference type="Pfam" id="PF10277"/>
    </source>
</evidence>
<feature type="transmembrane region" description="Helical" evidence="6">
    <location>
        <begin position="123"/>
        <end position="141"/>
    </location>
</feature>
<dbReference type="OrthoDB" id="191706at2759"/>
<keyword evidence="5 6" id="KW-0472">Membrane</keyword>
<proteinExistence type="inferred from homology"/>
<dbReference type="PANTHER" id="PTHR21324">
    <property type="entry name" value="FASTING-INDUCIBLE INTEGRAL MEMBRANE PROTEIN TM6P1-RELATED"/>
    <property type="match status" value="1"/>
</dbReference>
<feature type="transmembrane region" description="Helical" evidence="6">
    <location>
        <begin position="12"/>
        <end position="34"/>
    </location>
</feature>
<evidence type="ECO:0000313" key="9">
    <source>
        <dbReference type="Proteomes" id="UP001154078"/>
    </source>
</evidence>
<gene>
    <name evidence="8" type="ORF">MELIAE_LOCUS5047</name>
</gene>
<evidence type="ECO:0000256" key="6">
    <source>
        <dbReference type="SAM" id="Phobius"/>
    </source>
</evidence>
<accession>A0A9P0FGX4</accession>
<dbReference type="GO" id="GO:0012505">
    <property type="term" value="C:endomembrane system"/>
    <property type="evidence" value="ECO:0007669"/>
    <property type="project" value="UniProtKB-SubCell"/>
</dbReference>
<dbReference type="PANTHER" id="PTHR21324:SF2">
    <property type="entry name" value="EG:22E5.9 PROTEIN"/>
    <property type="match status" value="1"/>
</dbReference>